<dbReference type="InterPro" id="IPR001706">
    <property type="entry name" value="Ribosomal_bL35"/>
</dbReference>
<evidence type="ECO:0000256" key="1">
    <source>
        <dbReference type="ARBA" id="ARBA00006598"/>
    </source>
</evidence>
<dbReference type="InterPro" id="IPR037229">
    <property type="entry name" value="Ribosomal_bL35_sf"/>
</dbReference>
<proteinExistence type="inferred from homology"/>
<accession>A0A7C1FHJ0</accession>
<keyword evidence="2 5" id="KW-0689">Ribosomal protein</keyword>
<reference evidence="7" key="1">
    <citation type="journal article" date="2020" name="mSystems">
        <title>Genome- and Community-Level Interaction Insights into Carbon Utilization and Element Cycling Functions of Hydrothermarchaeota in Hydrothermal Sediment.</title>
        <authorList>
            <person name="Zhou Z."/>
            <person name="Liu Y."/>
            <person name="Xu W."/>
            <person name="Pan J."/>
            <person name="Luo Z.H."/>
            <person name="Li M."/>
        </authorList>
    </citation>
    <scope>NUCLEOTIDE SEQUENCE [LARGE SCALE GENOMIC DNA]</scope>
    <source>
        <strain evidence="7">SpSt-289</strain>
    </source>
</reference>
<dbReference type="Pfam" id="PF01632">
    <property type="entry name" value="Ribosomal_L35p"/>
    <property type="match status" value="1"/>
</dbReference>
<dbReference type="Gene3D" id="4.10.410.60">
    <property type="match status" value="1"/>
</dbReference>
<sequence>MPKMKTHKGTAKRFRLTKNGKVMRMLAGRSHLRRRKSASKNRAFRRPVSSEVKYIVKQVKAMAGQAAE</sequence>
<protein>
    <recommendedName>
        <fullName evidence="4 5">Large ribosomal subunit protein bL35</fullName>
    </recommendedName>
</protein>
<dbReference type="PANTHER" id="PTHR33343">
    <property type="entry name" value="54S RIBOSOMAL PROTEIN BL35M"/>
    <property type="match status" value="1"/>
</dbReference>
<evidence type="ECO:0000256" key="4">
    <source>
        <dbReference type="ARBA" id="ARBA00071664"/>
    </source>
</evidence>
<organism evidence="7">
    <name type="scientific">Caldilinea aerophila</name>
    <dbReference type="NCBI Taxonomy" id="133453"/>
    <lineage>
        <taxon>Bacteria</taxon>
        <taxon>Bacillati</taxon>
        <taxon>Chloroflexota</taxon>
        <taxon>Caldilineae</taxon>
        <taxon>Caldilineales</taxon>
        <taxon>Caldilineaceae</taxon>
        <taxon>Caldilinea</taxon>
    </lineage>
</organism>
<dbReference type="PANTHER" id="PTHR33343:SF1">
    <property type="entry name" value="LARGE RIBOSOMAL SUBUNIT PROTEIN BL35M"/>
    <property type="match status" value="1"/>
</dbReference>
<dbReference type="EMBL" id="DSMG01000165">
    <property type="protein sequence ID" value="HDX32899.1"/>
    <property type="molecule type" value="Genomic_DNA"/>
</dbReference>
<keyword evidence="3 5" id="KW-0687">Ribonucleoprotein</keyword>
<evidence type="ECO:0000256" key="5">
    <source>
        <dbReference type="HAMAP-Rule" id="MF_00514"/>
    </source>
</evidence>
<dbReference type="GO" id="GO:0006412">
    <property type="term" value="P:translation"/>
    <property type="evidence" value="ECO:0007669"/>
    <property type="project" value="UniProtKB-UniRule"/>
</dbReference>
<evidence type="ECO:0000256" key="2">
    <source>
        <dbReference type="ARBA" id="ARBA00022980"/>
    </source>
</evidence>
<name>A0A7C1FHJ0_9CHLR</name>
<dbReference type="AlphaFoldDB" id="A0A7C1FHJ0"/>
<gene>
    <name evidence="5" type="primary">rpmI</name>
    <name evidence="7" type="ORF">ENQ20_15630</name>
</gene>
<dbReference type="GO" id="GO:0015934">
    <property type="term" value="C:large ribosomal subunit"/>
    <property type="evidence" value="ECO:0007669"/>
    <property type="project" value="TreeGrafter"/>
</dbReference>
<dbReference type="FunFam" id="4.10.410.60:FF:000001">
    <property type="entry name" value="50S ribosomal protein L35"/>
    <property type="match status" value="1"/>
</dbReference>
<dbReference type="GO" id="GO:0003735">
    <property type="term" value="F:structural constituent of ribosome"/>
    <property type="evidence" value="ECO:0007669"/>
    <property type="project" value="InterPro"/>
</dbReference>
<dbReference type="PRINTS" id="PR00064">
    <property type="entry name" value="RIBOSOMALL35"/>
</dbReference>
<evidence type="ECO:0000313" key="7">
    <source>
        <dbReference type="EMBL" id="HDX32899.1"/>
    </source>
</evidence>
<dbReference type="SUPFAM" id="SSF143034">
    <property type="entry name" value="L35p-like"/>
    <property type="match status" value="1"/>
</dbReference>
<comment type="caution">
    <text evidence="7">The sequence shown here is derived from an EMBL/GenBank/DDBJ whole genome shotgun (WGS) entry which is preliminary data.</text>
</comment>
<dbReference type="NCBIfam" id="TIGR00001">
    <property type="entry name" value="rpmI_bact"/>
    <property type="match status" value="1"/>
</dbReference>
<comment type="similarity">
    <text evidence="1 5 6">Belongs to the bacterial ribosomal protein bL35 family.</text>
</comment>
<dbReference type="InterPro" id="IPR021137">
    <property type="entry name" value="Ribosomal_bL35-like"/>
</dbReference>
<evidence type="ECO:0000256" key="3">
    <source>
        <dbReference type="ARBA" id="ARBA00023274"/>
    </source>
</evidence>
<dbReference type="HAMAP" id="MF_00514">
    <property type="entry name" value="Ribosomal_bL35"/>
    <property type="match status" value="1"/>
</dbReference>
<evidence type="ECO:0000256" key="6">
    <source>
        <dbReference type="RuleBase" id="RU000568"/>
    </source>
</evidence>